<keyword evidence="1" id="KW-0472">Membrane</keyword>
<comment type="caution">
    <text evidence="2">The sequence shown here is derived from an EMBL/GenBank/DDBJ whole genome shotgun (WGS) entry which is preliminary data.</text>
</comment>
<proteinExistence type="predicted"/>
<feature type="transmembrane region" description="Helical" evidence="1">
    <location>
        <begin position="90"/>
        <end position="110"/>
    </location>
</feature>
<dbReference type="InterPro" id="IPR021354">
    <property type="entry name" value="DUF2975"/>
</dbReference>
<evidence type="ECO:0000313" key="2">
    <source>
        <dbReference type="EMBL" id="MBK3493837.1"/>
    </source>
</evidence>
<accession>A0ABS1H364</accession>
<protein>
    <submittedName>
        <fullName evidence="2">DUF2975 domain-containing protein</fullName>
    </submittedName>
</protein>
<organism evidence="2 3">
    <name type="scientific">Viridibacillus soli</name>
    <dbReference type="NCBI Taxonomy" id="2798301"/>
    <lineage>
        <taxon>Bacteria</taxon>
        <taxon>Bacillati</taxon>
        <taxon>Bacillota</taxon>
        <taxon>Bacilli</taxon>
        <taxon>Bacillales</taxon>
        <taxon>Caryophanaceae</taxon>
        <taxon>Viridibacillus</taxon>
    </lineage>
</organism>
<feature type="transmembrane region" description="Helical" evidence="1">
    <location>
        <begin position="49"/>
        <end position="70"/>
    </location>
</feature>
<feature type="transmembrane region" description="Helical" evidence="1">
    <location>
        <begin position="7"/>
        <end position="29"/>
    </location>
</feature>
<dbReference type="Proteomes" id="UP000618943">
    <property type="component" value="Unassembled WGS sequence"/>
</dbReference>
<dbReference type="RefSeq" id="WP_200747860.1">
    <property type="nucleotide sequence ID" value="NZ_JAEOAH010000003.1"/>
</dbReference>
<evidence type="ECO:0000313" key="3">
    <source>
        <dbReference type="Proteomes" id="UP000618943"/>
    </source>
</evidence>
<keyword evidence="1" id="KW-0812">Transmembrane</keyword>
<name>A0ABS1H364_9BACL</name>
<dbReference type="Pfam" id="PF11188">
    <property type="entry name" value="DUF2975"/>
    <property type="match status" value="1"/>
</dbReference>
<feature type="transmembrane region" description="Helical" evidence="1">
    <location>
        <begin position="122"/>
        <end position="144"/>
    </location>
</feature>
<keyword evidence="1" id="KW-1133">Transmembrane helix</keyword>
<sequence length="158" mass="17344">MKQGTITFLKVAIFSIGIIILALCVFWLPGLARDTAEAFPEYASLRFPVLLGLYATAIPFFLALYETLELLKYIESKNAFSDLAVISLKYIKYCAITIIILYVIGLFLLVSKNALHPGIGVIGVVIIFATLVILLFTAVLQGLLKSALELKSENDLTV</sequence>
<dbReference type="EMBL" id="JAEOAH010000003">
    <property type="protein sequence ID" value="MBK3493837.1"/>
    <property type="molecule type" value="Genomic_DNA"/>
</dbReference>
<gene>
    <name evidence="2" type="ORF">JFL43_02970</name>
</gene>
<reference evidence="2 3" key="1">
    <citation type="submission" date="2020-12" db="EMBL/GenBank/DDBJ databases">
        <title>YIM B01967 draft genome.</title>
        <authorList>
            <person name="Yan X."/>
        </authorList>
    </citation>
    <scope>NUCLEOTIDE SEQUENCE [LARGE SCALE GENOMIC DNA]</scope>
    <source>
        <strain evidence="2 3">YIM B01967</strain>
    </source>
</reference>
<keyword evidence="3" id="KW-1185">Reference proteome</keyword>
<evidence type="ECO:0000256" key="1">
    <source>
        <dbReference type="SAM" id="Phobius"/>
    </source>
</evidence>